<feature type="binding site" evidence="5">
    <location>
        <position position="106"/>
    </location>
    <ligand>
        <name>Zn(2+)</name>
        <dbReference type="ChEBI" id="CHEBI:29105"/>
        <label>2</label>
    </ligand>
</feature>
<feature type="binding site" evidence="4">
    <location>
        <position position="276"/>
    </location>
    <ligand>
        <name>AMP</name>
        <dbReference type="ChEBI" id="CHEBI:456215"/>
    </ligand>
</feature>
<dbReference type="Pfam" id="PF00233">
    <property type="entry name" value="PDEase_I"/>
    <property type="match status" value="1"/>
</dbReference>
<name>A0A1Y2HDS4_9FUNG</name>
<accession>A0A1Y2HDS4</accession>
<protein>
    <recommendedName>
        <fullName evidence="6">PDEase domain-containing protein</fullName>
    </recommendedName>
</protein>
<evidence type="ECO:0000313" key="8">
    <source>
        <dbReference type="Proteomes" id="UP000193411"/>
    </source>
</evidence>
<feature type="binding site" evidence="5">
    <location>
        <position position="222"/>
    </location>
    <ligand>
        <name>Zn(2+)</name>
        <dbReference type="ChEBI" id="CHEBI:29105"/>
        <label>1</label>
    </ligand>
</feature>
<feature type="binding site" evidence="5">
    <location>
        <position position="69"/>
    </location>
    <ligand>
        <name>Zn(2+)</name>
        <dbReference type="ChEBI" id="CHEBI:29105"/>
        <label>1</label>
    </ligand>
</feature>
<dbReference type="GO" id="GO:0007165">
    <property type="term" value="P:signal transduction"/>
    <property type="evidence" value="ECO:0007669"/>
    <property type="project" value="InterPro"/>
</dbReference>
<dbReference type="InterPro" id="IPR002073">
    <property type="entry name" value="PDEase_catalytic_dom"/>
</dbReference>
<gene>
    <name evidence="7" type="ORF">BCR44DRAFT_1392117</name>
</gene>
<dbReference type="PANTHER" id="PTHR11347">
    <property type="entry name" value="CYCLIC NUCLEOTIDE PHOSPHODIESTERASE"/>
    <property type="match status" value="1"/>
</dbReference>
<feature type="binding site" evidence="5">
    <location>
        <position position="105"/>
    </location>
    <ligand>
        <name>Zn(2+)</name>
        <dbReference type="ChEBI" id="CHEBI:29105"/>
        <label>1</label>
    </ligand>
</feature>
<feature type="non-terminal residue" evidence="7">
    <location>
        <position position="314"/>
    </location>
</feature>
<dbReference type="PROSITE" id="PS00126">
    <property type="entry name" value="PDEASE_I_1"/>
    <property type="match status" value="1"/>
</dbReference>
<feature type="binding site" evidence="4">
    <location>
        <position position="222"/>
    </location>
    <ligand>
        <name>AMP</name>
        <dbReference type="ChEBI" id="CHEBI:456215"/>
    </ligand>
</feature>
<dbReference type="InterPro" id="IPR036971">
    <property type="entry name" value="PDEase_catalytic_dom_sf"/>
</dbReference>
<reference evidence="7 8" key="1">
    <citation type="submission" date="2016-07" db="EMBL/GenBank/DDBJ databases">
        <title>Pervasive Adenine N6-methylation of Active Genes in Fungi.</title>
        <authorList>
            <consortium name="DOE Joint Genome Institute"/>
            <person name="Mondo S.J."/>
            <person name="Dannebaum R.O."/>
            <person name="Kuo R.C."/>
            <person name="Labutti K."/>
            <person name="Haridas S."/>
            <person name="Kuo A."/>
            <person name="Salamov A."/>
            <person name="Ahrendt S.R."/>
            <person name="Lipzen A."/>
            <person name="Sullivan W."/>
            <person name="Andreopoulos W.B."/>
            <person name="Clum A."/>
            <person name="Lindquist E."/>
            <person name="Daum C."/>
            <person name="Ramamoorthy G.K."/>
            <person name="Gryganskyi A."/>
            <person name="Culley D."/>
            <person name="Magnuson J.K."/>
            <person name="James T.Y."/>
            <person name="O'Malley M.A."/>
            <person name="Stajich J.E."/>
            <person name="Spatafora J.W."/>
            <person name="Visel A."/>
            <person name="Grigoriev I.V."/>
        </authorList>
    </citation>
    <scope>NUCLEOTIDE SEQUENCE [LARGE SCALE GENOMIC DNA]</scope>
    <source>
        <strain evidence="7 8">PL171</strain>
    </source>
</reference>
<evidence type="ECO:0000256" key="4">
    <source>
        <dbReference type="PIRSR" id="PIRSR623088-2"/>
    </source>
</evidence>
<dbReference type="Proteomes" id="UP000193411">
    <property type="component" value="Unassembled WGS sequence"/>
</dbReference>
<proteinExistence type="predicted"/>
<dbReference type="STRING" id="765915.A0A1Y2HDS4"/>
<dbReference type="PRINTS" id="PR00387">
    <property type="entry name" value="PDIESTERASE1"/>
</dbReference>
<evidence type="ECO:0000256" key="2">
    <source>
        <dbReference type="ARBA" id="ARBA00022801"/>
    </source>
</evidence>
<organism evidence="7 8">
    <name type="scientific">Catenaria anguillulae PL171</name>
    <dbReference type="NCBI Taxonomy" id="765915"/>
    <lineage>
        <taxon>Eukaryota</taxon>
        <taxon>Fungi</taxon>
        <taxon>Fungi incertae sedis</taxon>
        <taxon>Blastocladiomycota</taxon>
        <taxon>Blastocladiomycetes</taxon>
        <taxon>Blastocladiales</taxon>
        <taxon>Catenariaceae</taxon>
        <taxon>Catenaria</taxon>
    </lineage>
</organism>
<evidence type="ECO:0000313" key="7">
    <source>
        <dbReference type="EMBL" id="ORZ32154.1"/>
    </source>
</evidence>
<keyword evidence="8" id="KW-1185">Reference proteome</keyword>
<dbReference type="InterPro" id="IPR003607">
    <property type="entry name" value="HD/PDEase_dom"/>
</dbReference>
<dbReference type="Gene3D" id="1.10.1300.10">
    <property type="entry name" value="3'5'-cyclic nucleotide phosphodiesterase, catalytic domain"/>
    <property type="match status" value="1"/>
</dbReference>
<dbReference type="SUPFAM" id="SSF109604">
    <property type="entry name" value="HD-domain/PDEase-like"/>
    <property type="match status" value="1"/>
</dbReference>
<sequence>MLEHSTQWDFDIFAFNDATNGHPLLFLSYYMIKKLNLLEAAKVEEIVLLQYLDEVELTYQTNPYHNAIHAADMTQAMWVFLSDERIRAACSPLELFAIIIACCIHDVDHPGVTNAFIVKSRHPLALLYSDTSVLEFHHAATGITIAERRKLFQPLGSQYDDLRKLIVELVMATDMAKHFEFLNKFKSQMLAAQGVDSNSESLRLDKPETKLLTLMTAMKCADLNNPTRPRHVSFEWTQRIMEEFYQQGDQERALHLPISKFMDRNSQADENVAKCQTSFIDVIVGPLYQAWSTYLKSPVTHVIQANIHANRSFW</sequence>
<dbReference type="PROSITE" id="PS51845">
    <property type="entry name" value="PDEASE_I_2"/>
    <property type="match status" value="1"/>
</dbReference>
<feature type="binding site" evidence="5">
    <location>
        <position position="106"/>
    </location>
    <ligand>
        <name>Zn(2+)</name>
        <dbReference type="ChEBI" id="CHEBI:29105"/>
        <label>1</label>
    </ligand>
</feature>
<keyword evidence="1 5" id="KW-0479">Metal-binding</keyword>
<feature type="active site" description="Proton donor" evidence="3">
    <location>
        <position position="65"/>
    </location>
</feature>
<dbReference type="GO" id="GO:0046872">
    <property type="term" value="F:metal ion binding"/>
    <property type="evidence" value="ECO:0007669"/>
    <property type="project" value="UniProtKB-KW"/>
</dbReference>
<feature type="binding site" evidence="4">
    <location>
        <begin position="65"/>
        <end position="69"/>
    </location>
    <ligand>
        <name>AMP</name>
        <dbReference type="ChEBI" id="CHEBI:456215"/>
    </ligand>
</feature>
<comment type="caution">
    <text evidence="7">The sequence shown here is derived from an EMBL/GenBank/DDBJ whole genome shotgun (WGS) entry which is preliminary data.</text>
</comment>
<dbReference type="InterPro" id="IPR023174">
    <property type="entry name" value="PDEase_CS"/>
</dbReference>
<dbReference type="SMART" id="SM00471">
    <property type="entry name" value="HDc"/>
    <property type="match status" value="1"/>
</dbReference>
<dbReference type="GO" id="GO:0004114">
    <property type="term" value="F:3',5'-cyclic-nucleotide phosphodiesterase activity"/>
    <property type="evidence" value="ECO:0007669"/>
    <property type="project" value="InterPro"/>
</dbReference>
<feature type="binding site" evidence="4">
    <location>
        <position position="106"/>
    </location>
    <ligand>
        <name>AMP</name>
        <dbReference type="ChEBI" id="CHEBI:456215"/>
    </ligand>
</feature>
<dbReference type="AlphaFoldDB" id="A0A1Y2HDS4"/>
<feature type="domain" description="PDEase" evidence="6">
    <location>
        <begin position="1"/>
        <end position="314"/>
    </location>
</feature>
<evidence type="ECO:0000256" key="3">
    <source>
        <dbReference type="PIRSR" id="PIRSR623088-1"/>
    </source>
</evidence>
<dbReference type="InterPro" id="IPR023088">
    <property type="entry name" value="PDEase"/>
</dbReference>
<evidence type="ECO:0000259" key="6">
    <source>
        <dbReference type="PROSITE" id="PS51845"/>
    </source>
</evidence>
<evidence type="ECO:0000256" key="1">
    <source>
        <dbReference type="ARBA" id="ARBA00022723"/>
    </source>
</evidence>
<dbReference type="OrthoDB" id="546632at2759"/>
<dbReference type="CDD" id="cd00077">
    <property type="entry name" value="HDc"/>
    <property type="match status" value="1"/>
</dbReference>
<keyword evidence="2" id="KW-0378">Hydrolase</keyword>
<evidence type="ECO:0000256" key="5">
    <source>
        <dbReference type="PIRSR" id="PIRSR623088-3"/>
    </source>
</evidence>
<dbReference type="EMBL" id="MCFL01000050">
    <property type="protein sequence ID" value="ORZ32154.1"/>
    <property type="molecule type" value="Genomic_DNA"/>
</dbReference>